<accession>A0A9X1L6N4</accession>
<organism evidence="1 2">
    <name type="scientific">Roseicella aerolata</name>
    <dbReference type="NCBI Taxonomy" id="2883479"/>
    <lineage>
        <taxon>Bacteria</taxon>
        <taxon>Pseudomonadati</taxon>
        <taxon>Pseudomonadota</taxon>
        <taxon>Alphaproteobacteria</taxon>
        <taxon>Acetobacterales</taxon>
        <taxon>Roseomonadaceae</taxon>
        <taxon>Roseicella</taxon>
    </lineage>
</organism>
<reference evidence="1" key="1">
    <citation type="submission" date="2021-10" db="EMBL/GenBank/DDBJ databases">
        <title>Roseicella aerolatum sp. nov., isolated from aerosols of e-waste dismantling site.</title>
        <authorList>
            <person name="Qin T."/>
        </authorList>
    </citation>
    <scope>NUCLEOTIDE SEQUENCE</scope>
    <source>
        <strain evidence="1">GB24</strain>
    </source>
</reference>
<gene>
    <name evidence="1" type="ORF">LHA35_04500</name>
</gene>
<keyword evidence="2" id="KW-1185">Reference proteome</keyword>
<proteinExistence type="predicted"/>
<dbReference type="EMBL" id="JAJAQI010000004">
    <property type="protein sequence ID" value="MCB4820991.1"/>
    <property type="molecule type" value="Genomic_DNA"/>
</dbReference>
<dbReference type="Proteomes" id="UP001139311">
    <property type="component" value="Unassembled WGS sequence"/>
</dbReference>
<dbReference type="AlphaFoldDB" id="A0A9X1L6N4"/>
<evidence type="ECO:0000313" key="1">
    <source>
        <dbReference type="EMBL" id="MCB4820991.1"/>
    </source>
</evidence>
<evidence type="ECO:0000313" key="2">
    <source>
        <dbReference type="Proteomes" id="UP001139311"/>
    </source>
</evidence>
<comment type="caution">
    <text evidence="1">The sequence shown here is derived from an EMBL/GenBank/DDBJ whole genome shotgun (WGS) entry which is preliminary data.</text>
</comment>
<name>A0A9X1L6N4_9PROT</name>
<protein>
    <submittedName>
        <fullName evidence="1">Uncharacterized protein</fullName>
    </submittedName>
</protein>
<dbReference type="RefSeq" id="WP_226605044.1">
    <property type="nucleotide sequence ID" value="NZ_JAJAQI010000004.1"/>
</dbReference>
<sequence length="102" mass="10678">MWKERAMGAEEAERLRGEVIALETALAAAFGEIAVLRAAVTGGGTAAALRAMEEMAAQLEGTVLRGVVGAEQVGREAAAAGFEQRMELIIHALRNAIAFRGV</sequence>